<feature type="compositionally biased region" description="Basic and acidic residues" evidence="1">
    <location>
        <begin position="90"/>
        <end position="114"/>
    </location>
</feature>
<protein>
    <submittedName>
        <fullName evidence="2">Uncharacterized protein</fullName>
    </submittedName>
</protein>
<organism evidence="2 3">
    <name type="scientific">Desmophyllum pertusum</name>
    <dbReference type="NCBI Taxonomy" id="174260"/>
    <lineage>
        <taxon>Eukaryota</taxon>
        <taxon>Metazoa</taxon>
        <taxon>Cnidaria</taxon>
        <taxon>Anthozoa</taxon>
        <taxon>Hexacorallia</taxon>
        <taxon>Scleractinia</taxon>
        <taxon>Caryophylliina</taxon>
        <taxon>Caryophylliidae</taxon>
        <taxon>Desmophyllum</taxon>
    </lineage>
</organism>
<feature type="compositionally biased region" description="Basic residues" evidence="1">
    <location>
        <begin position="53"/>
        <end position="64"/>
    </location>
</feature>
<feature type="compositionally biased region" description="Basic and acidic residues" evidence="1">
    <location>
        <begin position="191"/>
        <end position="201"/>
    </location>
</feature>
<feature type="region of interest" description="Disordered" evidence="1">
    <location>
        <begin position="39"/>
        <end position="225"/>
    </location>
</feature>
<sequence length="345" mass="38774">MTAVGASAQVTGTLDESQRETCRRKRLVLFLWLEFCSWTNGNTQGRSPEEKDKKRKGKSPKGHSRKEFSPIPGRSAVPNLNGPVAINSSNHRESSIHLPLKEYEVPDFLKDTQPQRHRPNSASPVVKRNLKDPDFSSRGGQGLMIPREELAVPEFLRNSEDRQGINERSRHGGNSTTVTHKSGGAPANARMENRGRVERQRPSNNVPTRIESNGIRDYSKMNGEQRGHDHLKDAVALHKQDQESRAARKQQQNSHSVDFQKKLSRASTESPEKIVQLGTNMTGNHVSSKTSSDTDSDLKARNRIVFADTDRREESGPYDDVSLKENTKRGEIRVKIKDNKTVEKT</sequence>
<dbReference type="OrthoDB" id="423607at2759"/>
<feature type="region of interest" description="Disordered" evidence="1">
    <location>
        <begin position="238"/>
        <end position="301"/>
    </location>
</feature>
<name>A0A9X0A2Q0_9CNID</name>
<feature type="compositionally biased region" description="Polar residues" evidence="1">
    <location>
        <begin position="277"/>
        <end position="286"/>
    </location>
</feature>
<evidence type="ECO:0000256" key="1">
    <source>
        <dbReference type="SAM" id="MobiDB-lite"/>
    </source>
</evidence>
<evidence type="ECO:0000313" key="2">
    <source>
        <dbReference type="EMBL" id="KAJ7391744.1"/>
    </source>
</evidence>
<dbReference type="Proteomes" id="UP001163046">
    <property type="component" value="Unassembled WGS sequence"/>
</dbReference>
<evidence type="ECO:0000313" key="3">
    <source>
        <dbReference type="Proteomes" id="UP001163046"/>
    </source>
</evidence>
<comment type="caution">
    <text evidence="2">The sequence shown here is derived from an EMBL/GenBank/DDBJ whole genome shotgun (WGS) entry which is preliminary data.</text>
</comment>
<accession>A0A9X0A2Q0</accession>
<reference evidence="2" key="1">
    <citation type="submission" date="2023-01" db="EMBL/GenBank/DDBJ databases">
        <title>Genome assembly of the deep-sea coral Lophelia pertusa.</title>
        <authorList>
            <person name="Herrera S."/>
            <person name="Cordes E."/>
        </authorList>
    </citation>
    <scope>NUCLEOTIDE SEQUENCE</scope>
    <source>
        <strain evidence="2">USNM1676648</strain>
        <tissue evidence="2">Polyp</tissue>
    </source>
</reference>
<dbReference type="EMBL" id="MU825404">
    <property type="protein sequence ID" value="KAJ7391744.1"/>
    <property type="molecule type" value="Genomic_DNA"/>
</dbReference>
<proteinExistence type="predicted"/>
<gene>
    <name evidence="2" type="ORF">OS493_016030</name>
</gene>
<dbReference type="AlphaFoldDB" id="A0A9X0A2Q0"/>
<feature type="compositionally biased region" description="Basic and acidic residues" evidence="1">
    <location>
        <begin position="157"/>
        <end position="170"/>
    </location>
</feature>
<feature type="compositionally biased region" description="Polar residues" evidence="1">
    <location>
        <begin position="202"/>
        <end position="211"/>
    </location>
</feature>
<keyword evidence="3" id="KW-1185">Reference proteome</keyword>